<dbReference type="Proteomes" id="UP000053095">
    <property type="component" value="Unassembled WGS sequence"/>
</dbReference>
<organism evidence="2 3">
    <name type="scientific">Talaromyces pinophilus</name>
    <name type="common">Penicillium pinophilum</name>
    <dbReference type="NCBI Taxonomy" id="128442"/>
    <lineage>
        <taxon>Eukaryota</taxon>
        <taxon>Fungi</taxon>
        <taxon>Dikarya</taxon>
        <taxon>Ascomycota</taxon>
        <taxon>Pezizomycotina</taxon>
        <taxon>Eurotiomycetes</taxon>
        <taxon>Eurotiomycetidae</taxon>
        <taxon>Eurotiales</taxon>
        <taxon>Trichocomaceae</taxon>
        <taxon>Talaromyces</taxon>
        <taxon>Talaromyces sect. Talaromyces</taxon>
    </lineage>
</organism>
<feature type="region of interest" description="Disordered" evidence="1">
    <location>
        <begin position="1"/>
        <end position="71"/>
    </location>
</feature>
<feature type="compositionally biased region" description="Low complexity" evidence="1">
    <location>
        <begin position="47"/>
        <end position="56"/>
    </location>
</feature>
<gene>
    <name evidence="2" type="ORF">TCE0_015r01597</name>
</gene>
<accession>A0A6V8H4Q6</accession>
<proteinExistence type="predicted"/>
<dbReference type="EMBL" id="DF933811">
    <property type="protein sequence ID" value="GAM34184.1"/>
    <property type="molecule type" value="Genomic_DNA"/>
</dbReference>
<comment type="caution">
    <text evidence="2">The sequence shown here is derived from an EMBL/GenBank/DDBJ whole genome shotgun (WGS) entry which is preliminary data.</text>
</comment>
<reference evidence="3" key="1">
    <citation type="journal article" date="2015" name="Genome Announc.">
        <title>Draft genome sequence of Talaromyces cellulolyticus strain Y-94, a source of lignocellulosic biomass-degrading enzymes.</title>
        <authorList>
            <person name="Fujii T."/>
            <person name="Koike H."/>
            <person name="Sawayama S."/>
            <person name="Yano S."/>
            <person name="Inoue H."/>
        </authorList>
    </citation>
    <scope>NUCLEOTIDE SEQUENCE [LARGE SCALE GENOMIC DNA]</scope>
    <source>
        <strain evidence="3">Y-94</strain>
    </source>
</reference>
<evidence type="ECO:0000256" key="1">
    <source>
        <dbReference type="SAM" id="MobiDB-lite"/>
    </source>
</evidence>
<evidence type="ECO:0000313" key="2">
    <source>
        <dbReference type="EMBL" id="GAM34184.1"/>
    </source>
</evidence>
<name>A0A6V8H4Q6_TALPI</name>
<protein>
    <submittedName>
        <fullName evidence="2">Uncharacterized protein</fullName>
    </submittedName>
</protein>
<dbReference type="AlphaFoldDB" id="A0A6V8H4Q6"/>
<feature type="compositionally biased region" description="Polar residues" evidence="1">
    <location>
        <begin position="10"/>
        <end position="39"/>
    </location>
</feature>
<feature type="region of interest" description="Disordered" evidence="1">
    <location>
        <begin position="105"/>
        <end position="129"/>
    </location>
</feature>
<sequence length="141" mass="14465">MGAHEDRNTKTNVQGGASSIPTPANNVTKGSETGTQDPKNSGGPSGDSGSSYQGPGHTAIPNPAASIGGFLGLSDQKGAAAAHTKQRVLESAGFVDDETLKKSGVEETCETEDHSFMQRKPGGPDMVGHSVIKGVVDRFTK</sequence>
<keyword evidence="3" id="KW-1185">Reference proteome</keyword>
<evidence type="ECO:0000313" key="3">
    <source>
        <dbReference type="Proteomes" id="UP000053095"/>
    </source>
</evidence>
<feature type="compositionally biased region" description="Basic and acidic residues" evidence="1">
    <location>
        <begin position="105"/>
        <end position="116"/>
    </location>
</feature>